<evidence type="ECO:0000259" key="3">
    <source>
        <dbReference type="Pfam" id="PF01079"/>
    </source>
</evidence>
<evidence type="ECO:0000256" key="1">
    <source>
        <dbReference type="ARBA" id="ARBA00022741"/>
    </source>
</evidence>
<dbReference type="PANTHER" id="PTHR11889:SF31">
    <property type="entry name" value="PROTEIN HEDGEHOG"/>
    <property type="match status" value="1"/>
</dbReference>
<accession>A0A9N9FNN8</accession>
<dbReference type="GO" id="GO:0005525">
    <property type="term" value="F:GTP binding"/>
    <property type="evidence" value="ECO:0007669"/>
    <property type="project" value="InterPro"/>
</dbReference>
<evidence type="ECO:0000256" key="2">
    <source>
        <dbReference type="SAM" id="Phobius"/>
    </source>
</evidence>
<dbReference type="Gene3D" id="2.170.16.10">
    <property type="entry name" value="Hedgehog/Intein (Hint) domain"/>
    <property type="match status" value="1"/>
</dbReference>
<dbReference type="EMBL" id="CAJVPJ010000661">
    <property type="protein sequence ID" value="CAG8546867.1"/>
    <property type="molecule type" value="Genomic_DNA"/>
</dbReference>
<dbReference type="PANTHER" id="PTHR11889">
    <property type="entry name" value="HEDGEHOG"/>
    <property type="match status" value="1"/>
</dbReference>
<dbReference type="InterPro" id="IPR006141">
    <property type="entry name" value="Intein_N"/>
</dbReference>
<dbReference type="AlphaFoldDB" id="A0A9N9FNN8"/>
<keyword evidence="1" id="KW-0547">Nucleotide-binding</keyword>
<keyword evidence="2" id="KW-0472">Membrane</keyword>
<keyword evidence="2" id="KW-0812">Transmembrane</keyword>
<dbReference type="GO" id="GO:0016539">
    <property type="term" value="P:intein-mediated protein splicing"/>
    <property type="evidence" value="ECO:0007669"/>
    <property type="project" value="InterPro"/>
</dbReference>
<dbReference type="InterPro" id="IPR027417">
    <property type="entry name" value="P-loop_NTPase"/>
</dbReference>
<comment type="caution">
    <text evidence="5">The sequence shown here is derived from an EMBL/GenBank/DDBJ whole genome shotgun (WGS) entry which is preliminary data.</text>
</comment>
<feature type="domain" description="AIG1-type G" evidence="4">
    <location>
        <begin position="38"/>
        <end position="192"/>
    </location>
</feature>
<gene>
    <name evidence="5" type="ORF">POCULU_LOCUS4819</name>
</gene>
<proteinExistence type="predicted"/>
<dbReference type="InterPro" id="IPR001767">
    <property type="entry name" value="Hedgehog_Hint"/>
</dbReference>
<dbReference type="SUPFAM" id="SSF52540">
    <property type="entry name" value="P-loop containing nucleoside triphosphate hydrolases"/>
    <property type="match status" value="1"/>
</dbReference>
<evidence type="ECO:0000313" key="6">
    <source>
        <dbReference type="Proteomes" id="UP000789572"/>
    </source>
</evidence>
<protein>
    <submittedName>
        <fullName evidence="5">9798_t:CDS:1</fullName>
    </submittedName>
</protein>
<organism evidence="5 6">
    <name type="scientific">Paraglomus occultum</name>
    <dbReference type="NCBI Taxonomy" id="144539"/>
    <lineage>
        <taxon>Eukaryota</taxon>
        <taxon>Fungi</taxon>
        <taxon>Fungi incertae sedis</taxon>
        <taxon>Mucoromycota</taxon>
        <taxon>Glomeromycotina</taxon>
        <taxon>Glomeromycetes</taxon>
        <taxon>Paraglomerales</taxon>
        <taxon>Paraglomeraceae</taxon>
        <taxon>Paraglomus</taxon>
    </lineage>
</organism>
<feature type="transmembrane region" description="Helical" evidence="2">
    <location>
        <begin position="505"/>
        <end position="522"/>
    </location>
</feature>
<dbReference type="PROSITE" id="PS50817">
    <property type="entry name" value="INTEIN_N_TER"/>
    <property type="match status" value="1"/>
</dbReference>
<dbReference type="InterPro" id="IPR006703">
    <property type="entry name" value="G_AIG1"/>
</dbReference>
<keyword evidence="6" id="KW-1185">Reference proteome</keyword>
<keyword evidence="2" id="KW-1133">Transmembrane helix</keyword>
<dbReference type="OrthoDB" id="8954335at2759"/>
<dbReference type="GO" id="GO:0016540">
    <property type="term" value="P:protein autoprocessing"/>
    <property type="evidence" value="ECO:0007669"/>
    <property type="project" value="InterPro"/>
</dbReference>
<dbReference type="Pfam" id="PF04548">
    <property type="entry name" value="AIG1"/>
    <property type="match status" value="1"/>
</dbReference>
<dbReference type="Pfam" id="PF01079">
    <property type="entry name" value="Hint"/>
    <property type="match status" value="1"/>
</dbReference>
<dbReference type="Proteomes" id="UP000789572">
    <property type="component" value="Unassembled WGS sequence"/>
</dbReference>
<dbReference type="CDD" id="cd00081">
    <property type="entry name" value="Hint"/>
    <property type="match status" value="1"/>
</dbReference>
<sequence>MLNFPNIFGLGDNPSEASANKSEPISIENNATMQLPLIIILGKTGAGKSTLGNLLIYGDPGKETFKICHGPDSGTQDFESCEIVIENRKYLICDTPGFLDTRDMDRTFEVFGRNLQSISEIKAFLLVLELGRMTPEQKSLIACMSTFLGRRAKRNTILVFTHLRKPENMTKNDVVERELHELQRTLLNETGNGSVSYASPAFYKYFGEYFDNNTKRLKTMINDMEPMSEYDIRVHMDPTGAYNVLGQIELKKRIEVLEGKLNDLEYLKKDHAKMKKDFQDFRAEMGPPPQSEKCFDLDTRVLLENNVFIPMKDVSLGDRICSGMRNGKLEFSEVYLITHNEEIAKTEYRKIGYNNGSESGVLRLTALHHIFVNGDRTTDFAHNLIPLKTKILAFNGKELVLATVTNVTTEFRRGYIGMFTRKGTILADNVLCSCYAECKPLQNFIHLVIFLLQLITLLYSSGDSKKLHPYLRILMHMYSLGEVTIESGLAQRLQKALVAVNRIGLNYYIIAIVFAIGLYLLSQ</sequence>
<dbReference type="SUPFAM" id="SSF51294">
    <property type="entry name" value="Hedgehog/intein (Hint) domain"/>
    <property type="match status" value="1"/>
</dbReference>
<dbReference type="Gene3D" id="3.40.50.300">
    <property type="entry name" value="P-loop containing nucleotide triphosphate hydrolases"/>
    <property type="match status" value="1"/>
</dbReference>
<reference evidence="5" key="1">
    <citation type="submission" date="2021-06" db="EMBL/GenBank/DDBJ databases">
        <authorList>
            <person name="Kallberg Y."/>
            <person name="Tangrot J."/>
            <person name="Rosling A."/>
        </authorList>
    </citation>
    <scope>NUCLEOTIDE SEQUENCE</scope>
    <source>
        <strain evidence="5">IA702</strain>
    </source>
</reference>
<evidence type="ECO:0000259" key="4">
    <source>
        <dbReference type="Pfam" id="PF04548"/>
    </source>
</evidence>
<evidence type="ECO:0000313" key="5">
    <source>
        <dbReference type="EMBL" id="CAG8546867.1"/>
    </source>
</evidence>
<name>A0A9N9FNN8_9GLOM</name>
<dbReference type="InterPro" id="IPR036844">
    <property type="entry name" value="Hint_dom_sf"/>
</dbReference>
<dbReference type="InterPro" id="IPR050387">
    <property type="entry name" value="Hedgehog_Signaling"/>
</dbReference>
<feature type="domain" description="Hedgehog protein Hint" evidence="3">
    <location>
        <begin position="284"/>
        <end position="477"/>
    </location>
</feature>